<proteinExistence type="predicted"/>
<dbReference type="OrthoDB" id="6629452at2759"/>
<dbReference type="EMBL" id="CABPRJ010000950">
    <property type="protein sequence ID" value="VVC31563.1"/>
    <property type="molecule type" value="Genomic_DNA"/>
</dbReference>
<reference evidence="1 2" key="1">
    <citation type="submission" date="2019-08" db="EMBL/GenBank/DDBJ databases">
        <authorList>
            <person name="Alioto T."/>
            <person name="Alioto T."/>
            <person name="Gomez Garrido J."/>
        </authorList>
    </citation>
    <scope>NUCLEOTIDE SEQUENCE [LARGE SCALE GENOMIC DNA]</scope>
</reference>
<dbReference type="Proteomes" id="UP000325440">
    <property type="component" value="Unassembled WGS sequence"/>
</dbReference>
<organism evidence="1 2">
    <name type="scientific">Cinara cedri</name>
    <dbReference type="NCBI Taxonomy" id="506608"/>
    <lineage>
        <taxon>Eukaryota</taxon>
        <taxon>Metazoa</taxon>
        <taxon>Ecdysozoa</taxon>
        <taxon>Arthropoda</taxon>
        <taxon>Hexapoda</taxon>
        <taxon>Insecta</taxon>
        <taxon>Pterygota</taxon>
        <taxon>Neoptera</taxon>
        <taxon>Paraneoptera</taxon>
        <taxon>Hemiptera</taxon>
        <taxon>Sternorrhyncha</taxon>
        <taxon>Aphidomorpha</taxon>
        <taxon>Aphidoidea</taxon>
        <taxon>Aphididae</taxon>
        <taxon>Lachninae</taxon>
        <taxon>Cinara</taxon>
    </lineage>
</organism>
<evidence type="ECO:0000313" key="1">
    <source>
        <dbReference type="EMBL" id="VVC31563.1"/>
    </source>
</evidence>
<sequence length="257" mass="28098">MTTKSNGATTGSCCREDTQMVRCAMIALEKMRDMFKTALCSPDDYSPTRPTAASGCALNTNCAIKGCPFRGTGVPNVLDKICIKSRPPAIKTKQNKLKLRSGEVGMNDNRVTFHLGQSLNQPESTNDNYPTSPTYFNVQPMHPPVSAMALSRGVDLPKQRKNMMKVQSSLPQPTDQVVGMVTGLPIAKTEDVFFIEVAKQYNNERKVLQMEVRLPKQVGPVMVDAFTQYEESDFESNVVVGNGEKGGKGGKGKKGKK</sequence>
<evidence type="ECO:0000313" key="2">
    <source>
        <dbReference type="Proteomes" id="UP000325440"/>
    </source>
</evidence>
<protein>
    <submittedName>
        <fullName evidence="1">Uncharacterized protein</fullName>
    </submittedName>
</protein>
<accession>A0A5E4MH58</accession>
<keyword evidence="2" id="KW-1185">Reference proteome</keyword>
<name>A0A5E4MH58_9HEMI</name>
<dbReference type="AlphaFoldDB" id="A0A5E4MH58"/>
<gene>
    <name evidence="1" type="ORF">CINCED_3A004739</name>
</gene>